<proteinExistence type="inferred from homology"/>
<comment type="caution">
    <text evidence="8">The sequence shown here is derived from an EMBL/GenBank/DDBJ whole genome shotgun (WGS) entry which is preliminary data.</text>
</comment>
<dbReference type="InterPro" id="IPR036866">
    <property type="entry name" value="RibonucZ/Hydroxyglut_hydro"/>
</dbReference>
<comment type="similarity">
    <text evidence="2 6">Belongs to the PqqB family.</text>
</comment>
<evidence type="ECO:0000256" key="5">
    <source>
        <dbReference type="ARBA" id="ARBA00022905"/>
    </source>
</evidence>
<dbReference type="Proteomes" id="UP001139516">
    <property type="component" value="Unassembled WGS sequence"/>
</dbReference>
<dbReference type="Pfam" id="PF12706">
    <property type="entry name" value="Lactamase_B_2"/>
    <property type="match status" value="1"/>
</dbReference>
<evidence type="ECO:0000259" key="7">
    <source>
        <dbReference type="Pfam" id="PF12706"/>
    </source>
</evidence>
<evidence type="ECO:0000256" key="2">
    <source>
        <dbReference type="ARBA" id="ARBA00008481"/>
    </source>
</evidence>
<dbReference type="AlphaFoldDB" id="A0A9X2BVK8"/>
<evidence type="ECO:0000256" key="6">
    <source>
        <dbReference type="HAMAP-Rule" id="MF_00653"/>
    </source>
</evidence>
<dbReference type="Gene3D" id="3.60.15.10">
    <property type="entry name" value="Ribonuclease Z/Hydroxyacylglutathione hydrolase-like"/>
    <property type="match status" value="1"/>
</dbReference>
<evidence type="ECO:0000256" key="3">
    <source>
        <dbReference type="ARBA" id="ARBA00015084"/>
    </source>
</evidence>
<gene>
    <name evidence="6 8" type="primary">pqqB</name>
    <name evidence="8" type="ORF">M0638_20760</name>
</gene>
<dbReference type="HAMAP" id="MF_00653">
    <property type="entry name" value="PQQ_syn_PqqB"/>
    <property type="match status" value="1"/>
</dbReference>
<dbReference type="GO" id="GO:0018189">
    <property type="term" value="P:pyrroloquinoline quinone biosynthetic process"/>
    <property type="evidence" value="ECO:0007669"/>
    <property type="project" value="UniProtKB-UniRule"/>
</dbReference>
<dbReference type="InterPro" id="IPR011842">
    <property type="entry name" value="PQQ_synth_PqqB"/>
</dbReference>
<dbReference type="InterPro" id="IPR001279">
    <property type="entry name" value="Metallo-B-lactamas"/>
</dbReference>
<dbReference type="RefSeq" id="WP_248668919.1">
    <property type="nucleotide sequence ID" value="NZ_JALPRX010000097.1"/>
</dbReference>
<comment type="pathway">
    <text evidence="1 6">Cofactor biosynthesis; pyrroloquinoline quinone biosynthesis.</text>
</comment>
<keyword evidence="5 6" id="KW-0884">PQQ biosynthesis</keyword>
<keyword evidence="4 6" id="KW-0813">Transport</keyword>
<evidence type="ECO:0000313" key="9">
    <source>
        <dbReference type="Proteomes" id="UP001139516"/>
    </source>
</evidence>
<reference evidence="8" key="1">
    <citation type="submission" date="2022-04" db="EMBL/GenBank/DDBJ databases">
        <title>Roseomonas acroporae sp. nov., isolated from coral Acropora digitifera.</title>
        <authorList>
            <person name="Sun H."/>
        </authorList>
    </citation>
    <scope>NUCLEOTIDE SEQUENCE</scope>
    <source>
        <strain evidence="8">NAR14</strain>
    </source>
</reference>
<evidence type="ECO:0000313" key="8">
    <source>
        <dbReference type="EMBL" id="MCK8786807.1"/>
    </source>
</evidence>
<keyword evidence="9" id="KW-1185">Reference proteome</keyword>
<evidence type="ECO:0000256" key="1">
    <source>
        <dbReference type="ARBA" id="ARBA00004886"/>
    </source>
</evidence>
<protein>
    <recommendedName>
        <fullName evidence="3 6">Coenzyme PQQ synthesis protein B</fullName>
    </recommendedName>
    <alternativeName>
        <fullName evidence="6">Pyrroloquinoline quinone biosynthesis protein B</fullName>
    </alternativeName>
</protein>
<dbReference type="SUPFAM" id="SSF56281">
    <property type="entry name" value="Metallo-hydrolase/oxidoreductase"/>
    <property type="match status" value="1"/>
</dbReference>
<organism evidence="8 9">
    <name type="scientific">Roseomonas acroporae</name>
    <dbReference type="NCBI Taxonomy" id="2937791"/>
    <lineage>
        <taxon>Bacteria</taxon>
        <taxon>Pseudomonadati</taxon>
        <taxon>Pseudomonadota</taxon>
        <taxon>Alphaproteobacteria</taxon>
        <taxon>Acetobacterales</taxon>
        <taxon>Roseomonadaceae</taxon>
        <taxon>Roseomonas</taxon>
    </lineage>
</organism>
<evidence type="ECO:0000256" key="4">
    <source>
        <dbReference type="ARBA" id="ARBA00022448"/>
    </source>
</evidence>
<dbReference type="NCBIfam" id="TIGR02108">
    <property type="entry name" value="PQQ_syn_pqqB"/>
    <property type="match status" value="1"/>
</dbReference>
<comment type="function">
    <text evidence="6">May be involved in the transport of PQQ or its precursor to the periplasm.</text>
</comment>
<accession>A0A9X2BVK8</accession>
<dbReference type="EMBL" id="JALPRX010000097">
    <property type="protein sequence ID" value="MCK8786807.1"/>
    <property type="molecule type" value="Genomic_DNA"/>
</dbReference>
<sequence>MLRVLVLGAAAGGGFPQWNSAGPGCRRARAGDPAARPRTQASVAVSADGERWVLLNAAPELRLQIEASPALHPRPAHGIRHSPIAAVLLTGGEVDTLAGLLSLRERHPFALYAAPPTLAVLAENPIFGVLSPALVPRRALRLDAADRLADAGGAPLGLVAEAFAVPGKVPLFRETGEADPGRDDSGETIGLRLAAAMPDGREAGDSLFFIPGCAAMTDPLRARLRGAAAVLFDGTLYDDDEMIRLGAGTKTGARMGHMALSGPAGTLAAFAGLGVRRRVLIHLNNTNPVLLADSPARAEVSAAGWEVAEDGMEFVL</sequence>
<feature type="domain" description="Metallo-beta-lactamase" evidence="7">
    <location>
        <begin position="51"/>
        <end position="282"/>
    </location>
</feature>
<name>A0A9X2BVK8_9PROT</name>